<reference evidence="2" key="1">
    <citation type="journal article" date="2010" name="Mol. Ecol.">
        <title>Evidence of extreme habitat stability in a Southeast Asian biodiversity hotspot based on the evolutionary analysis of neotenic net-winged beetles.</title>
        <authorList>
            <person name="Malohlava V."/>
            <person name="Bocak L."/>
        </authorList>
    </citation>
    <scope>NUCLEOTIDE SEQUENCE</scope>
</reference>
<keyword evidence="1" id="KW-0812">Transmembrane</keyword>
<geneLocation type="mitochondrion" evidence="2"/>
<name>E3UKV2_9COLE</name>
<sequence>MYVYDYLLVMFSLIIFVLMILVGVAFFTFFERKVLGYIQI</sequence>
<evidence type="ECO:0000313" key="2">
    <source>
        <dbReference type="EMBL" id="ADL62886.1"/>
    </source>
</evidence>
<protein>
    <submittedName>
        <fullName evidence="2">NADH dehydrogenase subunit 1</fullName>
    </submittedName>
</protein>
<feature type="transmembrane region" description="Helical" evidence="1">
    <location>
        <begin position="6"/>
        <end position="30"/>
    </location>
</feature>
<dbReference type="AlphaFoldDB" id="E3UKV2"/>
<evidence type="ECO:0000256" key="1">
    <source>
        <dbReference type="SAM" id="Phobius"/>
    </source>
</evidence>
<dbReference type="EMBL" id="HM451012">
    <property type="protein sequence ID" value="ADL62886.1"/>
    <property type="molecule type" value="Genomic_DNA"/>
</dbReference>
<keyword evidence="1" id="KW-0472">Membrane</keyword>
<keyword evidence="1" id="KW-1133">Transmembrane helix</keyword>
<proteinExistence type="predicted"/>
<feature type="non-terminal residue" evidence="2">
    <location>
        <position position="40"/>
    </location>
</feature>
<gene>
    <name evidence="2" type="primary">ND1</name>
</gene>
<organism evidence="2">
    <name type="scientific">Scarelus baranciki</name>
    <dbReference type="NCBI Taxonomy" id="869255"/>
    <lineage>
        <taxon>Eukaryota</taxon>
        <taxon>Metazoa</taxon>
        <taxon>Ecdysozoa</taxon>
        <taxon>Arthropoda</taxon>
        <taxon>Hexapoda</taxon>
        <taxon>Insecta</taxon>
        <taxon>Pterygota</taxon>
        <taxon>Neoptera</taxon>
        <taxon>Endopterygota</taxon>
        <taxon>Coleoptera</taxon>
        <taxon>Polyphaga</taxon>
        <taxon>Elateriformia</taxon>
        <taxon>Elateroidea</taxon>
        <taxon>Lycidae</taxon>
        <taxon>Leptolycinae</taxon>
        <taxon>Scarelus</taxon>
    </lineage>
</organism>
<keyword evidence="2" id="KW-0496">Mitochondrion</keyword>
<accession>E3UKV2</accession>